<evidence type="ECO:0000256" key="1">
    <source>
        <dbReference type="ARBA" id="ARBA00022729"/>
    </source>
</evidence>
<evidence type="ECO:0000256" key="2">
    <source>
        <dbReference type="ARBA" id="ARBA00022966"/>
    </source>
</evidence>
<organism evidence="5 6">
    <name type="scientific">Pinctada imbricata</name>
    <name type="common">Atlantic pearl-oyster</name>
    <name type="synonym">Pinctada martensii</name>
    <dbReference type="NCBI Taxonomy" id="66713"/>
    <lineage>
        <taxon>Eukaryota</taxon>
        <taxon>Metazoa</taxon>
        <taxon>Spiralia</taxon>
        <taxon>Lophotrochozoa</taxon>
        <taxon>Mollusca</taxon>
        <taxon>Bivalvia</taxon>
        <taxon>Autobranchia</taxon>
        <taxon>Pteriomorphia</taxon>
        <taxon>Pterioida</taxon>
        <taxon>Pterioidea</taxon>
        <taxon>Pteriidae</taxon>
        <taxon>Pinctada</taxon>
    </lineage>
</organism>
<feature type="signal peptide" evidence="3">
    <location>
        <begin position="1"/>
        <end position="31"/>
    </location>
</feature>
<dbReference type="Gene3D" id="2.60.40.10">
    <property type="entry name" value="Immunoglobulins"/>
    <property type="match status" value="1"/>
</dbReference>
<keyword evidence="1 3" id="KW-0732">Signal</keyword>
<dbReference type="Gene3D" id="2.60.40.690">
    <property type="entry name" value="Alpha-macroglobulin, receptor-binding domain"/>
    <property type="match status" value="1"/>
</dbReference>
<dbReference type="PANTHER" id="PTHR11412:SF136">
    <property type="entry name" value="CD109 ANTIGEN"/>
    <property type="match status" value="1"/>
</dbReference>
<sequence length="754" mass="84546">MEIRTIFKKMFSLPLLVLVVKILMNVDGVSAEKTRVSTDRSYRVPLTYTTWEVSALSLDRTKQTPSKAELKVTSPFHIRLQLPNSAKAMEPTMLAATVINNLPYDAEVLVALDKNDGWMNLIPTDRNGKTVNQKVSSKVARLLKIKRGSLGIALFPILPLDNTNLQVRISAKTQKNDEDAVEATLRVDPPGKQVMKTWQRLVNQKEGESNNDVIDTRDPEIMGYNTTRLIITARGDVIGPSINEVANKVPGLYGARTDSADTETVVKTIGPRLLLSKYYEAMRMKNYGRDNYTEDHERLLSMQLPDGSFSSFGALDIRGSTWMTATVLKILKDLYSFGITVDDTAITKATNWLAEQQKADGSFEENGRLVEINLQGGSGEGPVELTAYVTGILVDTPCLDCTQTMTNRAKVYLEKEADAATSAHQLAMLANTLQLLKSIKVPGLLERLERMATKKDNMKYWDNVDTPDSVWYPVEEKIDPIDLETASYVLSTHRNAGKLKAALPVLRWIISQQRNGFREISDISTETLLQLLTLYSGIGQDIDTSMMNLDIRVSSQTPGQPFTHNFRITPENTLLLQSVQVPKDVKQIQLTSRGPGIALVEVEHYHSEPQDPHTTLDVALANETAMSYTVVICPRLFVPTIGDNWARLEVEIPEGLTPFIDKNNWKVRSSAYNRHEIADGRIYIYLQSPDRRDSCIPVRFFLGTKTRHIPAKQPSRVMLYTKNNKNKKITKFFQSAIGKMNTLCQMRCGPNCIC</sequence>
<dbReference type="Gene3D" id="1.50.10.20">
    <property type="match status" value="1"/>
</dbReference>
<reference evidence="5" key="1">
    <citation type="submission" date="2019-08" db="EMBL/GenBank/DDBJ databases">
        <title>The improved chromosome-level genome for the pearl oyster Pinctada fucata martensii using PacBio sequencing and Hi-C.</title>
        <authorList>
            <person name="Zheng Z."/>
        </authorList>
    </citation>
    <scope>NUCLEOTIDE SEQUENCE</scope>
    <source>
        <strain evidence="5">ZZ-2019</strain>
        <tissue evidence="5">Adductor muscle</tissue>
    </source>
</reference>
<dbReference type="SMART" id="SM01360">
    <property type="entry name" value="A2M"/>
    <property type="match status" value="1"/>
</dbReference>
<evidence type="ECO:0000256" key="3">
    <source>
        <dbReference type="SAM" id="SignalP"/>
    </source>
</evidence>
<dbReference type="InterPro" id="IPR008930">
    <property type="entry name" value="Terpenoid_cyclase/PrenylTrfase"/>
</dbReference>
<comment type="caution">
    <text evidence="5">The sequence shown here is derived from an EMBL/GenBank/DDBJ whole genome shotgun (WGS) entry which is preliminary data.</text>
</comment>
<dbReference type="EMBL" id="VSWD01000006">
    <property type="protein sequence ID" value="KAK3099631.1"/>
    <property type="molecule type" value="Genomic_DNA"/>
</dbReference>
<evidence type="ECO:0000259" key="4">
    <source>
        <dbReference type="SMART" id="SM01360"/>
    </source>
</evidence>
<dbReference type="InterPro" id="IPR050473">
    <property type="entry name" value="A2M/Complement_sys"/>
</dbReference>
<dbReference type="InterPro" id="IPR001599">
    <property type="entry name" value="Macroglobln_a2"/>
</dbReference>
<dbReference type="InterPro" id="IPR013783">
    <property type="entry name" value="Ig-like_fold"/>
</dbReference>
<dbReference type="InterPro" id="IPR011626">
    <property type="entry name" value="Alpha-macroglobulin_TED"/>
</dbReference>
<dbReference type="Gene3D" id="2.60.120.1540">
    <property type="match status" value="1"/>
</dbReference>
<dbReference type="Proteomes" id="UP001186944">
    <property type="component" value="Unassembled WGS sequence"/>
</dbReference>
<feature type="chain" id="PRO_5041643165" description="Alpha-2-macroglobulin domain-containing protein" evidence="3">
    <location>
        <begin position="32"/>
        <end position="754"/>
    </location>
</feature>
<dbReference type="AlphaFoldDB" id="A0AA88YCX2"/>
<accession>A0AA88YCX2</accession>
<dbReference type="Pfam" id="PF07678">
    <property type="entry name" value="TED_complement"/>
    <property type="match status" value="1"/>
</dbReference>
<evidence type="ECO:0000313" key="5">
    <source>
        <dbReference type="EMBL" id="KAK3099631.1"/>
    </source>
</evidence>
<dbReference type="PANTHER" id="PTHR11412">
    <property type="entry name" value="MACROGLOBULIN / COMPLEMENT"/>
    <property type="match status" value="1"/>
</dbReference>
<dbReference type="GO" id="GO:0005615">
    <property type="term" value="C:extracellular space"/>
    <property type="evidence" value="ECO:0007669"/>
    <property type="project" value="InterPro"/>
</dbReference>
<keyword evidence="6" id="KW-1185">Reference proteome</keyword>
<dbReference type="Pfam" id="PF00207">
    <property type="entry name" value="A2M"/>
    <property type="match status" value="1"/>
</dbReference>
<gene>
    <name evidence="5" type="ORF">FSP39_007298</name>
</gene>
<evidence type="ECO:0000313" key="6">
    <source>
        <dbReference type="Proteomes" id="UP001186944"/>
    </source>
</evidence>
<proteinExistence type="predicted"/>
<keyword evidence="2" id="KW-0882">Thioester bond</keyword>
<feature type="domain" description="Alpha-2-macroglobulin" evidence="4">
    <location>
        <begin position="30"/>
        <end position="112"/>
    </location>
</feature>
<dbReference type="InterPro" id="IPR036595">
    <property type="entry name" value="A-macroglobulin_rcpt-bd_sf"/>
</dbReference>
<protein>
    <recommendedName>
        <fullName evidence="4">Alpha-2-macroglobulin domain-containing protein</fullName>
    </recommendedName>
</protein>
<dbReference type="GO" id="GO:0004866">
    <property type="term" value="F:endopeptidase inhibitor activity"/>
    <property type="evidence" value="ECO:0007669"/>
    <property type="project" value="InterPro"/>
</dbReference>
<dbReference type="SUPFAM" id="SSF48239">
    <property type="entry name" value="Terpenoid cyclases/Protein prenyltransferases"/>
    <property type="match status" value="1"/>
</dbReference>
<dbReference type="SUPFAM" id="SSF49410">
    <property type="entry name" value="Alpha-macroglobulin receptor domain"/>
    <property type="match status" value="1"/>
</dbReference>
<name>A0AA88YCX2_PINIB</name>